<feature type="coiled-coil region" evidence="1">
    <location>
        <begin position="261"/>
        <end position="288"/>
    </location>
</feature>
<gene>
    <name evidence="3" type="ORF">BABINDRAFT_160722</name>
</gene>
<feature type="compositionally biased region" description="Basic and acidic residues" evidence="2">
    <location>
        <begin position="128"/>
        <end position="143"/>
    </location>
</feature>
<protein>
    <submittedName>
        <fullName evidence="3">Uncharacterized protein</fullName>
    </submittedName>
</protein>
<reference evidence="4" key="1">
    <citation type="submission" date="2016-05" db="EMBL/GenBank/DDBJ databases">
        <title>Comparative genomics of biotechnologically important yeasts.</title>
        <authorList>
            <consortium name="DOE Joint Genome Institute"/>
            <person name="Riley R."/>
            <person name="Haridas S."/>
            <person name="Wolfe K.H."/>
            <person name="Lopes M.R."/>
            <person name="Hittinger C.T."/>
            <person name="Goker M."/>
            <person name="Salamov A."/>
            <person name="Wisecaver J."/>
            <person name="Long T.M."/>
            <person name="Aerts A.L."/>
            <person name="Barry K."/>
            <person name="Choi C."/>
            <person name="Clum A."/>
            <person name="Coughlan A.Y."/>
            <person name="Deshpande S."/>
            <person name="Douglass A.P."/>
            <person name="Hanson S.J."/>
            <person name="Klenk H.-P."/>
            <person name="Labutti K."/>
            <person name="Lapidus A."/>
            <person name="Lindquist E."/>
            <person name="Lipzen A."/>
            <person name="Meier-Kolthoff J.P."/>
            <person name="Ohm R.A."/>
            <person name="Otillar R.P."/>
            <person name="Pangilinan J."/>
            <person name="Peng Y."/>
            <person name="Rokas A."/>
            <person name="Rosa C.A."/>
            <person name="Scheuner C."/>
            <person name="Sibirny A.A."/>
            <person name="Slot J.C."/>
            <person name="Stielow J.B."/>
            <person name="Sun H."/>
            <person name="Kurtzman C.P."/>
            <person name="Blackwell M."/>
            <person name="Grigoriev I.V."/>
            <person name="Jeffries T.W."/>
        </authorList>
    </citation>
    <scope>NUCLEOTIDE SEQUENCE [LARGE SCALE GENOMIC DNA]</scope>
    <source>
        <strain evidence="4">NRRL Y-12698</strain>
    </source>
</reference>
<dbReference type="Proteomes" id="UP000094336">
    <property type="component" value="Unassembled WGS sequence"/>
</dbReference>
<organism evidence="3 4">
    <name type="scientific">Babjeviella inositovora NRRL Y-12698</name>
    <dbReference type="NCBI Taxonomy" id="984486"/>
    <lineage>
        <taxon>Eukaryota</taxon>
        <taxon>Fungi</taxon>
        <taxon>Dikarya</taxon>
        <taxon>Ascomycota</taxon>
        <taxon>Saccharomycotina</taxon>
        <taxon>Pichiomycetes</taxon>
        <taxon>Serinales incertae sedis</taxon>
        <taxon>Babjeviella</taxon>
    </lineage>
</organism>
<evidence type="ECO:0000313" key="3">
    <source>
        <dbReference type="EMBL" id="ODQ81372.1"/>
    </source>
</evidence>
<evidence type="ECO:0000313" key="4">
    <source>
        <dbReference type="Proteomes" id="UP000094336"/>
    </source>
</evidence>
<dbReference type="RefSeq" id="XP_018986700.1">
    <property type="nucleotide sequence ID" value="XM_019128408.1"/>
</dbReference>
<name>A0A1E3QW98_9ASCO</name>
<keyword evidence="4" id="KW-1185">Reference proteome</keyword>
<sequence length="313" mass="35945">MLLVAQDFQAFNPGAGWNSKQIRVRISYLSKKCDRKRQTVRHKLWDRILSTLADQKEVQGEARLRKPKTKVSRGEERKKEVHGKKFVEALENIFEGTYEETFEETFEKVDSGEKEIYESTNGTTLGDGTKERGERGESEISDKSDDDISNDKEFKKGKDKYQLLFESDFSTKSSPITIKSSHIPPKEQISPYAVFETRDYTPRQEESLELGNVHKYQEIAAAPNSVSEVSNSIPKAKQTEGFDTPPTKKTHLCPMLFSDPISELLKRMEVIRAQQADLQEKMKEALRRHNVLLHQSSERQLVFIASLNLHHTL</sequence>
<evidence type="ECO:0000256" key="2">
    <source>
        <dbReference type="SAM" id="MobiDB-lite"/>
    </source>
</evidence>
<dbReference type="GeneID" id="30146261"/>
<dbReference type="AlphaFoldDB" id="A0A1E3QW98"/>
<keyword evidence="1" id="KW-0175">Coiled coil</keyword>
<dbReference type="EMBL" id="KV454428">
    <property type="protein sequence ID" value="ODQ81372.1"/>
    <property type="molecule type" value="Genomic_DNA"/>
</dbReference>
<accession>A0A1E3QW98</accession>
<evidence type="ECO:0000256" key="1">
    <source>
        <dbReference type="SAM" id="Coils"/>
    </source>
</evidence>
<proteinExistence type="predicted"/>
<feature type="region of interest" description="Disordered" evidence="2">
    <location>
        <begin position="109"/>
        <end position="153"/>
    </location>
</feature>